<name>A0ACB8J9Z1_CITSI</name>
<accession>A0ACB8J9Z1</accession>
<dbReference type="EMBL" id="CM039176">
    <property type="protein sequence ID" value="KAH9714270.1"/>
    <property type="molecule type" value="Genomic_DNA"/>
</dbReference>
<keyword evidence="2" id="KW-1185">Reference proteome</keyword>
<comment type="caution">
    <text evidence="1">The sequence shown here is derived from an EMBL/GenBank/DDBJ whole genome shotgun (WGS) entry which is preliminary data.</text>
</comment>
<organism evidence="1 2">
    <name type="scientific">Citrus sinensis</name>
    <name type="common">Sweet orange</name>
    <name type="synonym">Citrus aurantium var. sinensis</name>
    <dbReference type="NCBI Taxonomy" id="2711"/>
    <lineage>
        <taxon>Eukaryota</taxon>
        <taxon>Viridiplantae</taxon>
        <taxon>Streptophyta</taxon>
        <taxon>Embryophyta</taxon>
        <taxon>Tracheophyta</taxon>
        <taxon>Spermatophyta</taxon>
        <taxon>Magnoliopsida</taxon>
        <taxon>eudicotyledons</taxon>
        <taxon>Gunneridae</taxon>
        <taxon>Pentapetalae</taxon>
        <taxon>rosids</taxon>
        <taxon>malvids</taxon>
        <taxon>Sapindales</taxon>
        <taxon>Rutaceae</taxon>
        <taxon>Aurantioideae</taxon>
        <taxon>Citrus</taxon>
    </lineage>
</organism>
<reference evidence="2" key="1">
    <citation type="journal article" date="2023" name="Hortic. Res.">
        <title>A chromosome-level phased genome enabling allele-level studies in sweet orange: a case study on citrus Huanglongbing tolerance.</title>
        <authorList>
            <person name="Wu B."/>
            <person name="Yu Q."/>
            <person name="Deng Z."/>
            <person name="Duan Y."/>
            <person name="Luo F."/>
            <person name="Gmitter F. Jr."/>
        </authorList>
    </citation>
    <scope>NUCLEOTIDE SEQUENCE [LARGE SCALE GENOMIC DNA]</scope>
    <source>
        <strain evidence="2">cv. Valencia</strain>
    </source>
</reference>
<evidence type="ECO:0000313" key="2">
    <source>
        <dbReference type="Proteomes" id="UP000829398"/>
    </source>
</evidence>
<proteinExistence type="predicted"/>
<sequence length="203" mass="22282">MAHQKWKSTALLVIAMQNDFIADDGLARLDGGKAILPSIIKAVEIARQRGIRIVWVVREHDPSGKDSELFRRHRYSNGRVGPVIKGSRGAALVDGLEIKQGDYKVAKTRFSAFYATPLHSFLQDAGVDSLVITGIQTPNCIRQTAFDAITYDYRSVTVIVDATAAVTPEVHSANIYDMKKVKIATPTLQEWSVEAEAEAEADA</sequence>
<dbReference type="Proteomes" id="UP000829398">
    <property type="component" value="Chromosome 7"/>
</dbReference>
<protein>
    <submittedName>
        <fullName evidence="1">Inactive nicotinamidase</fullName>
    </submittedName>
</protein>
<evidence type="ECO:0000313" key="1">
    <source>
        <dbReference type="EMBL" id="KAH9714270.1"/>
    </source>
</evidence>
<gene>
    <name evidence="1" type="ORF">KPL71_020601</name>
</gene>